<keyword evidence="4 5" id="KW-0408">Iron</keyword>
<dbReference type="Pfam" id="PF03171">
    <property type="entry name" value="2OG-FeII_Oxy"/>
    <property type="match status" value="1"/>
</dbReference>
<dbReference type="InterPro" id="IPR050295">
    <property type="entry name" value="Plant_2OG-oxidoreductases"/>
</dbReference>
<reference evidence="8" key="1">
    <citation type="submission" date="2020-03" db="EMBL/GenBank/DDBJ databases">
        <title>A high-quality chromosome-level genome assembly of a woody plant with both climbing and erect habits, Rhamnella rubrinervis.</title>
        <authorList>
            <person name="Lu Z."/>
            <person name="Yang Y."/>
            <person name="Zhu X."/>
            <person name="Sun Y."/>
        </authorList>
    </citation>
    <scope>NUCLEOTIDE SEQUENCE</scope>
    <source>
        <strain evidence="8">BYM</strain>
        <tissue evidence="8">Leaf</tissue>
    </source>
</reference>
<dbReference type="EMBL" id="VOIH02000004">
    <property type="protein sequence ID" value="KAF3449159.1"/>
    <property type="molecule type" value="Genomic_DNA"/>
</dbReference>
<evidence type="ECO:0000256" key="6">
    <source>
        <dbReference type="SAM" id="MobiDB-lite"/>
    </source>
</evidence>
<dbReference type="AlphaFoldDB" id="A0A8K0HC37"/>
<gene>
    <name evidence="8" type="ORF">FNV43_RR09887</name>
</gene>
<accession>A0A8K0HC37</accession>
<dbReference type="InterPro" id="IPR005123">
    <property type="entry name" value="Oxoglu/Fe-dep_dioxygenase_dom"/>
</dbReference>
<evidence type="ECO:0000259" key="7">
    <source>
        <dbReference type="PROSITE" id="PS51471"/>
    </source>
</evidence>
<dbReference type="Pfam" id="PF14226">
    <property type="entry name" value="DIOX_N"/>
    <property type="match status" value="1"/>
</dbReference>
<evidence type="ECO:0000313" key="9">
    <source>
        <dbReference type="Proteomes" id="UP000796880"/>
    </source>
</evidence>
<keyword evidence="5" id="KW-0560">Oxidoreductase</keyword>
<dbReference type="PROSITE" id="PS51471">
    <property type="entry name" value="FE2OG_OXY"/>
    <property type="match status" value="1"/>
</dbReference>
<sequence>MCSIFNEKTVEGDDDGPSFATSLPVPNVQEMVMRDPLEIPERYLRNKEDMPKSAHNTSHLSSQIPVIDFSSLTQGNQEELMKLDLACKDWGFFQVINHGVASEVLQGMKDAAVNFFELPLEEKNKISMPPDDIQGYGHAYVVSEEQTLDWQDVLMFIVYPRRYRKHRIWPTKPTEFNEMVEAYSSEVKRVAEELLGSISLAMGMEKRTLQKMHKEMLQALRVNYYPQCPMPDNVLGLSPHSDTSSITILMQDDNVSGLQIRHQREWVLVKPIPNALVVNVGDVIEIWSNGKYRSIEHRAVTNDTYTRLSYASFMAPSDDVEVEPLDHMADSQGSFQMYKKVIYGEYLRESMKRRMEGKAYTEMAKIEG</sequence>
<evidence type="ECO:0000313" key="8">
    <source>
        <dbReference type="EMBL" id="KAF3449159.1"/>
    </source>
</evidence>
<keyword evidence="3" id="KW-0847">Vitamin C</keyword>
<dbReference type="InterPro" id="IPR026992">
    <property type="entry name" value="DIOX_N"/>
</dbReference>
<dbReference type="Gene3D" id="2.60.120.330">
    <property type="entry name" value="B-lactam Antibiotic, Isopenicillin N Synthase, Chain"/>
    <property type="match status" value="1"/>
</dbReference>
<dbReference type="OrthoDB" id="288590at2759"/>
<dbReference type="PANTHER" id="PTHR47991">
    <property type="entry name" value="OXOGLUTARATE/IRON-DEPENDENT DIOXYGENASE"/>
    <property type="match status" value="1"/>
</dbReference>
<dbReference type="GO" id="GO:0031418">
    <property type="term" value="F:L-ascorbic acid binding"/>
    <property type="evidence" value="ECO:0007669"/>
    <property type="project" value="UniProtKB-KW"/>
</dbReference>
<proteinExistence type="inferred from homology"/>
<comment type="caution">
    <text evidence="8">The sequence shown here is derived from an EMBL/GenBank/DDBJ whole genome shotgun (WGS) entry which is preliminary data.</text>
</comment>
<evidence type="ECO:0000256" key="5">
    <source>
        <dbReference type="RuleBase" id="RU003682"/>
    </source>
</evidence>
<dbReference type="SUPFAM" id="SSF51197">
    <property type="entry name" value="Clavaminate synthase-like"/>
    <property type="match status" value="1"/>
</dbReference>
<comment type="similarity">
    <text evidence="1 5">Belongs to the iron/ascorbate-dependent oxidoreductase family.</text>
</comment>
<evidence type="ECO:0000256" key="3">
    <source>
        <dbReference type="ARBA" id="ARBA00022896"/>
    </source>
</evidence>
<protein>
    <recommendedName>
        <fullName evidence="7">Fe2OG dioxygenase domain-containing protein</fullName>
    </recommendedName>
</protein>
<dbReference type="InterPro" id="IPR044861">
    <property type="entry name" value="IPNS-like_FE2OG_OXY"/>
</dbReference>
<dbReference type="FunFam" id="2.60.120.330:FF:000079">
    <property type="entry name" value="Protein SRG1"/>
    <property type="match status" value="1"/>
</dbReference>
<dbReference type="InterPro" id="IPR027443">
    <property type="entry name" value="IPNS-like_sf"/>
</dbReference>
<keyword evidence="2 5" id="KW-0479">Metal-binding</keyword>
<feature type="domain" description="Fe2OG dioxygenase" evidence="7">
    <location>
        <begin position="216"/>
        <end position="316"/>
    </location>
</feature>
<dbReference type="Proteomes" id="UP000796880">
    <property type="component" value="Unassembled WGS sequence"/>
</dbReference>
<dbReference type="GO" id="GO:0016491">
    <property type="term" value="F:oxidoreductase activity"/>
    <property type="evidence" value="ECO:0007669"/>
    <property type="project" value="UniProtKB-KW"/>
</dbReference>
<feature type="region of interest" description="Disordered" evidence="6">
    <location>
        <begin position="1"/>
        <end position="21"/>
    </location>
</feature>
<keyword evidence="9" id="KW-1185">Reference proteome</keyword>
<organism evidence="8 9">
    <name type="scientific">Rhamnella rubrinervis</name>
    <dbReference type="NCBI Taxonomy" id="2594499"/>
    <lineage>
        <taxon>Eukaryota</taxon>
        <taxon>Viridiplantae</taxon>
        <taxon>Streptophyta</taxon>
        <taxon>Embryophyta</taxon>
        <taxon>Tracheophyta</taxon>
        <taxon>Spermatophyta</taxon>
        <taxon>Magnoliopsida</taxon>
        <taxon>eudicotyledons</taxon>
        <taxon>Gunneridae</taxon>
        <taxon>Pentapetalae</taxon>
        <taxon>rosids</taxon>
        <taxon>fabids</taxon>
        <taxon>Rosales</taxon>
        <taxon>Rhamnaceae</taxon>
        <taxon>rhamnoid group</taxon>
        <taxon>Rhamneae</taxon>
        <taxon>Rhamnella</taxon>
    </lineage>
</organism>
<name>A0A8K0HC37_9ROSA</name>
<evidence type="ECO:0000256" key="1">
    <source>
        <dbReference type="ARBA" id="ARBA00008056"/>
    </source>
</evidence>
<evidence type="ECO:0000256" key="2">
    <source>
        <dbReference type="ARBA" id="ARBA00022723"/>
    </source>
</evidence>
<dbReference type="GO" id="GO:0046872">
    <property type="term" value="F:metal ion binding"/>
    <property type="evidence" value="ECO:0007669"/>
    <property type="project" value="UniProtKB-KW"/>
</dbReference>
<evidence type="ECO:0000256" key="4">
    <source>
        <dbReference type="ARBA" id="ARBA00023004"/>
    </source>
</evidence>